<reference evidence="2 3" key="1">
    <citation type="submission" date="2017-09" db="EMBL/GenBank/DDBJ databases">
        <title>Large-scale bioinformatics analysis of Bacillus genomes uncovers conserved roles of natural products in bacterial physiology.</title>
        <authorList>
            <consortium name="Agbiome Team Llc"/>
            <person name="Bleich R.M."/>
            <person name="Grubbs K.J."/>
            <person name="Santa Maria K.C."/>
            <person name="Allen S.E."/>
            <person name="Farag S."/>
            <person name="Shank E.A."/>
            <person name="Bowers A."/>
        </authorList>
    </citation>
    <scope>NUCLEOTIDE SEQUENCE [LARGE SCALE GENOMIC DNA]</scope>
    <source>
        <strain evidence="2 3">AFS010764</strain>
    </source>
</reference>
<comment type="caution">
    <text evidence="2">The sequence shown here is derived from an EMBL/GenBank/DDBJ whole genome shotgun (WGS) entry which is preliminary data.</text>
</comment>
<gene>
    <name evidence="2" type="ORF">CN611_14285</name>
</gene>
<evidence type="ECO:0000313" key="3">
    <source>
        <dbReference type="Proteomes" id="UP000220621"/>
    </source>
</evidence>
<dbReference type="EMBL" id="NUDL01000041">
    <property type="protein sequence ID" value="PEM55436.1"/>
    <property type="molecule type" value="Genomic_DNA"/>
</dbReference>
<accession>A0A2A8BNC0</accession>
<evidence type="ECO:0000256" key="1">
    <source>
        <dbReference type="SAM" id="Phobius"/>
    </source>
</evidence>
<dbReference type="Proteomes" id="UP000220621">
    <property type="component" value="Unassembled WGS sequence"/>
</dbReference>
<evidence type="ECO:0000313" key="2">
    <source>
        <dbReference type="EMBL" id="PEM55436.1"/>
    </source>
</evidence>
<dbReference type="AlphaFoldDB" id="A0A2A8BNC0"/>
<organism evidence="2 3">
    <name type="scientific">Bacillus wiedmannii</name>
    <dbReference type="NCBI Taxonomy" id="1890302"/>
    <lineage>
        <taxon>Bacteria</taxon>
        <taxon>Bacillati</taxon>
        <taxon>Bacillota</taxon>
        <taxon>Bacilli</taxon>
        <taxon>Bacillales</taxon>
        <taxon>Bacillaceae</taxon>
        <taxon>Bacillus</taxon>
        <taxon>Bacillus cereus group</taxon>
    </lineage>
</organism>
<name>A0A2A8BNC0_9BACI</name>
<keyword evidence="1" id="KW-0812">Transmembrane</keyword>
<proteinExistence type="predicted"/>
<keyword evidence="1" id="KW-1133">Transmembrane helix</keyword>
<sequence>MNNWIFAFLMLGVAIMLSMIATFFKQIFRLLKRRKKKEPVWITVTNAEYLDRGFDKVEGQKDKKEHV</sequence>
<feature type="transmembrane region" description="Helical" evidence="1">
    <location>
        <begin position="6"/>
        <end position="28"/>
    </location>
</feature>
<dbReference type="RefSeq" id="WP_098102578.1">
    <property type="nucleotide sequence ID" value="NZ_NUDL01000041.1"/>
</dbReference>
<keyword evidence="1" id="KW-0472">Membrane</keyword>
<evidence type="ECO:0008006" key="4">
    <source>
        <dbReference type="Google" id="ProtNLM"/>
    </source>
</evidence>
<protein>
    <recommendedName>
        <fullName evidence="4">DUF3951 domain-containing protein</fullName>
    </recommendedName>
</protein>